<sequence length="78" mass="8783">MKKIVNKRTYNTNTATKIGTYCEGQFGDPAGYEESLYKTKKGQYFLHGIGGAESKYPEEDLVPVTKEEANAWYSAHVE</sequence>
<dbReference type="AlphaFoldDB" id="A0A7I8D346"/>
<evidence type="ECO:0000313" key="1">
    <source>
        <dbReference type="EMBL" id="BCI59909.1"/>
    </source>
</evidence>
<dbReference type="Proteomes" id="UP000593890">
    <property type="component" value="Chromosome"/>
</dbReference>
<organism evidence="1 2">
    <name type="scientific">Solibaculum mannosilyticum</name>
    <dbReference type="NCBI Taxonomy" id="2780922"/>
    <lineage>
        <taxon>Bacteria</taxon>
        <taxon>Bacillati</taxon>
        <taxon>Bacillota</taxon>
        <taxon>Clostridia</taxon>
        <taxon>Eubacteriales</taxon>
        <taxon>Oscillospiraceae</taxon>
        <taxon>Solibaculum</taxon>
    </lineage>
</organism>
<dbReference type="RefSeq" id="WP_090265930.1">
    <property type="nucleotide sequence ID" value="NZ_AP023321.1"/>
</dbReference>
<accession>A0A7I8D346</accession>
<proteinExistence type="predicted"/>
<gene>
    <name evidence="1" type="ORF">C12CBH8_05480</name>
</gene>
<evidence type="ECO:0000313" key="2">
    <source>
        <dbReference type="Proteomes" id="UP000593890"/>
    </source>
</evidence>
<protein>
    <submittedName>
        <fullName evidence="1">Uncharacterized protein</fullName>
    </submittedName>
</protein>
<reference evidence="2" key="1">
    <citation type="submission" date="2020-07" db="EMBL/GenBank/DDBJ databases">
        <title>Complete genome sequencing of Clostridia bacterium strain 12CBH8.</title>
        <authorList>
            <person name="Sakamoto M."/>
            <person name="Murakami T."/>
            <person name="Mori H."/>
        </authorList>
    </citation>
    <scope>NUCLEOTIDE SEQUENCE [LARGE SCALE GENOMIC DNA]</scope>
    <source>
        <strain evidence="2">12CBH8</strain>
    </source>
</reference>
<name>A0A7I8D346_9FIRM</name>
<dbReference type="EMBL" id="AP023321">
    <property type="protein sequence ID" value="BCI59909.1"/>
    <property type="molecule type" value="Genomic_DNA"/>
</dbReference>
<keyword evidence="2" id="KW-1185">Reference proteome</keyword>
<dbReference type="KEGG" id="sman:C12CBH8_05480"/>